<feature type="non-terminal residue" evidence="1">
    <location>
        <position position="152"/>
    </location>
</feature>
<evidence type="ECO:0000313" key="1">
    <source>
        <dbReference type="EMBL" id="KKL57079.1"/>
    </source>
</evidence>
<gene>
    <name evidence="1" type="ORF">LCGC14_2238950</name>
</gene>
<proteinExistence type="predicted"/>
<sequence length="152" mass="17845">MITLDSETCGYHGVMVLLQYAVDDGEIKLYNVWKNPIHETLTLLEWIASQEVCMFNAAFDWFHVSKIHAMFSMFPDHDAIPEDHIEELAILEKQARFSKFCIKPKACIDLMLHARKGPYQSLMERNDIRIRRVPTRLAEPLQRELEKRVELD</sequence>
<accession>A0A0F9D663</accession>
<name>A0A0F9D663_9ZZZZ</name>
<protein>
    <submittedName>
        <fullName evidence="1">Uncharacterized protein</fullName>
    </submittedName>
</protein>
<reference evidence="1" key="1">
    <citation type="journal article" date="2015" name="Nature">
        <title>Complex archaea that bridge the gap between prokaryotes and eukaryotes.</title>
        <authorList>
            <person name="Spang A."/>
            <person name="Saw J.H."/>
            <person name="Jorgensen S.L."/>
            <person name="Zaremba-Niedzwiedzka K."/>
            <person name="Martijn J."/>
            <person name="Lind A.E."/>
            <person name="van Eijk R."/>
            <person name="Schleper C."/>
            <person name="Guy L."/>
            <person name="Ettema T.J."/>
        </authorList>
    </citation>
    <scope>NUCLEOTIDE SEQUENCE</scope>
</reference>
<dbReference type="AlphaFoldDB" id="A0A0F9D663"/>
<dbReference type="EMBL" id="LAZR01030286">
    <property type="protein sequence ID" value="KKL57079.1"/>
    <property type="molecule type" value="Genomic_DNA"/>
</dbReference>
<comment type="caution">
    <text evidence="1">The sequence shown here is derived from an EMBL/GenBank/DDBJ whole genome shotgun (WGS) entry which is preliminary data.</text>
</comment>
<organism evidence="1">
    <name type="scientific">marine sediment metagenome</name>
    <dbReference type="NCBI Taxonomy" id="412755"/>
    <lineage>
        <taxon>unclassified sequences</taxon>
        <taxon>metagenomes</taxon>
        <taxon>ecological metagenomes</taxon>
    </lineage>
</organism>